<dbReference type="Gene3D" id="3.80.10.10">
    <property type="entry name" value="Ribonuclease Inhibitor"/>
    <property type="match status" value="1"/>
</dbReference>
<dbReference type="Proteomes" id="UP000789901">
    <property type="component" value="Unassembled WGS sequence"/>
</dbReference>
<evidence type="ECO:0000313" key="2">
    <source>
        <dbReference type="Proteomes" id="UP000789901"/>
    </source>
</evidence>
<name>A0ABM8VZS5_GIGMA</name>
<proteinExistence type="predicted"/>
<comment type="caution">
    <text evidence="1">The sequence shown here is derived from an EMBL/GenBank/DDBJ whole genome shotgun (WGS) entry which is preliminary data.</text>
</comment>
<sequence length="426" mass="50434">MPPILPTECMKLVFQYIKKNDESLYPSLLVNRHWCKNVVELLWACPFDSLNFDNFYKITPIYISLLDKNEKNQLKILLVKNSYEQNSILKLIPNNKPLFNYSIMLKDFSLKSLEKIVQSWIAVYKPDKNFEELRNQMMNIKEQIILLLFKLFINSTNLKFLKIDINISELCKKIDNLIVKFPAFEKNYHVKKLIISIIKAQEKLKKFSFRISINLECINISESSLILLAKFKNLENLVILNHLRLDIKLRNDIEFKNLKRLYIKNYPLMKINMPNLEELTLEVLTHEVIVSIIKNCPNITHLNLKNYHTSSQEWIFKDLIQKLHITHLVIKFLYSNSSISETSILSKAFLPLTLKYLEINCVLITIYLNSLMDDCCYMKLKELIIKVMKLFDLTDKPRFGEITNHSQCHFRCLLNLTKFQIFINKL</sequence>
<gene>
    <name evidence="1" type="ORF">GMARGA_LOCUS1583</name>
</gene>
<protein>
    <submittedName>
        <fullName evidence="1">15913_t:CDS:1</fullName>
    </submittedName>
</protein>
<accession>A0ABM8VZS5</accession>
<reference evidence="1 2" key="1">
    <citation type="submission" date="2021-06" db="EMBL/GenBank/DDBJ databases">
        <authorList>
            <person name="Kallberg Y."/>
            <person name="Tangrot J."/>
            <person name="Rosling A."/>
        </authorList>
    </citation>
    <scope>NUCLEOTIDE SEQUENCE [LARGE SCALE GENOMIC DNA]</scope>
    <source>
        <strain evidence="1 2">120-4 pot B 10/14</strain>
    </source>
</reference>
<evidence type="ECO:0000313" key="1">
    <source>
        <dbReference type="EMBL" id="CAG8488115.1"/>
    </source>
</evidence>
<keyword evidence="2" id="KW-1185">Reference proteome</keyword>
<dbReference type="SUPFAM" id="SSF52047">
    <property type="entry name" value="RNI-like"/>
    <property type="match status" value="1"/>
</dbReference>
<dbReference type="InterPro" id="IPR032675">
    <property type="entry name" value="LRR_dom_sf"/>
</dbReference>
<organism evidence="1 2">
    <name type="scientific">Gigaspora margarita</name>
    <dbReference type="NCBI Taxonomy" id="4874"/>
    <lineage>
        <taxon>Eukaryota</taxon>
        <taxon>Fungi</taxon>
        <taxon>Fungi incertae sedis</taxon>
        <taxon>Mucoromycota</taxon>
        <taxon>Glomeromycotina</taxon>
        <taxon>Glomeromycetes</taxon>
        <taxon>Diversisporales</taxon>
        <taxon>Gigasporaceae</taxon>
        <taxon>Gigaspora</taxon>
    </lineage>
</organism>
<dbReference type="EMBL" id="CAJVQB010000425">
    <property type="protein sequence ID" value="CAG8488115.1"/>
    <property type="molecule type" value="Genomic_DNA"/>
</dbReference>